<dbReference type="RefSeq" id="XP_025472949.1">
    <property type="nucleotide sequence ID" value="XM_025613028.1"/>
</dbReference>
<gene>
    <name evidence="3" type="ORF">BO94DRAFT_541034</name>
</gene>
<dbReference type="PANTHER" id="PTHR23028:SF134">
    <property type="entry name" value="PUTATIVE (AFU_ORTHOLOGUE AFUA_4G08520)-RELATED"/>
    <property type="match status" value="1"/>
</dbReference>
<organism evidence="3 4">
    <name type="scientific">Aspergillus sclerotioniger CBS 115572</name>
    <dbReference type="NCBI Taxonomy" id="1450535"/>
    <lineage>
        <taxon>Eukaryota</taxon>
        <taxon>Fungi</taxon>
        <taxon>Dikarya</taxon>
        <taxon>Ascomycota</taxon>
        <taxon>Pezizomycotina</taxon>
        <taxon>Eurotiomycetes</taxon>
        <taxon>Eurotiomycetidae</taxon>
        <taxon>Eurotiales</taxon>
        <taxon>Aspergillaceae</taxon>
        <taxon>Aspergillus</taxon>
        <taxon>Aspergillus subgen. Circumdati</taxon>
    </lineage>
</organism>
<dbReference type="Pfam" id="PF01757">
    <property type="entry name" value="Acyl_transf_3"/>
    <property type="match status" value="1"/>
</dbReference>
<feature type="transmembrane region" description="Helical" evidence="1">
    <location>
        <begin position="12"/>
        <end position="30"/>
    </location>
</feature>
<dbReference type="OrthoDB" id="5819582at2759"/>
<dbReference type="GO" id="GO:0016747">
    <property type="term" value="F:acyltransferase activity, transferring groups other than amino-acyl groups"/>
    <property type="evidence" value="ECO:0007669"/>
    <property type="project" value="InterPro"/>
</dbReference>
<feature type="transmembrane region" description="Helical" evidence="1">
    <location>
        <begin position="207"/>
        <end position="235"/>
    </location>
</feature>
<reference evidence="3 4" key="1">
    <citation type="submission" date="2016-12" db="EMBL/GenBank/DDBJ databases">
        <title>The genomes of Aspergillus section Nigri reveals drivers in fungal speciation.</title>
        <authorList>
            <consortium name="DOE Joint Genome Institute"/>
            <person name="Vesth T.C."/>
            <person name="Nybo J."/>
            <person name="Theobald S."/>
            <person name="Brandl J."/>
            <person name="Frisvad J.C."/>
            <person name="Nielsen K.F."/>
            <person name="Lyhne E.K."/>
            <person name="Kogle M.E."/>
            <person name="Kuo A."/>
            <person name="Riley R."/>
            <person name="Clum A."/>
            <person name="Nolan M."/>
            <person name="Lipzen A."/>
            <person name="Salamov A."/>
            <person name="Henrissat B."/>
            <person name="Wiebenga A."/>
            <person name="De Vries R.P."/>
            <person name="Grigoriev I.V."/>
            <person name="Mortensen U.H."/>
            <person name="Andersen M.R."/>
            <person name="Baker S.E."/>
        </authorList>
    </citation>
    <scope>NUCLEOTIDE SEQUENCE [LARGE SCALE GENOMIC DNA]</scope>
    <source>
        <strain evidence="3 4">CBS 115572</strain>
    </source>
</reference>
<name>A0A317XG56_9EURO</name>
<dbReference type="PANTHER" id="PTHR23028">
    <property type="entry name" value="ACETYLTRANSFERASE"/>
    <property type="match status" value="1"/>
</dbReference>
<dbReference type="AlphaFoldDB" id="A0A317XG56"/>
<evidence type="ECO:0000313" key="3">
    <source>
        <dbReference type="EMBL" id="PWY96188.1"/>
    </source>
</evidence>
<keyword evidence="1" id="KW-1133">Transmembrane helix</keyword>
<dbReference type="GeneID" id="37115171"/>
<sequence>MALSASSREHWLDGLRGIAAAIVAWFHFTVGEMEPPYRSFWTIPAEDNRRWFQLPPFRLLFAGQAMVLLFFVISGYAVSISIIRLREESQAQFYRKLTSSVLRRGFRLYIPVLFLCLVSHAALYTGLIDWTPGNPKEGCPGAEPWSALGPHVSCLTMTFLTTLDLTGPFYVTGYNFHLWTISYEFRCSLGIYLVILGLASVKAKVRLVAVACLGAVFMWFGSPILSAFLAGLIFAEVDVAQQDDLSPPTVGKRYRGLAKCTSLLPGLLFGIGIFLLCLPQDSSFPADFWFQSQLALPFYVDPEIRIRGWHAMGAILVVGTLRHLPLVRAPLESNVAQFLGTISFSIYLLHPLFIMVIRNRILEGVCRHLWGTDFWQTRQDESAWHVLFLAWVVAGAIMGPLLVWASSYMARSVDRRSVAWSYQVEKILCGR</sequence>
<keyword evidence="1" id="KW-0812">Transmembrane</keyword>
<feature type="transmembrane region" description="Helical" evidence="1">
    <location>
        <begin position="148"/>
        <end position="171"/>
    </location>
</feature>
<feature type="transmembrane region" description="Helical" evidence="1">
    <location>
        <begin position="383"/>
        <end position="405"/>
    </location>
</feature>
<dbReference type="InterPro" id="IPR002656">
    <property type="entry name" value="Acyl_transf_3_dom"/>
</dbReference>
<comment type="caution">
    <text evidence="3">The sequence shown here is derived from an EMBL/GenBank/DDBJ whole genome shotgun (WGS) entry which is preliminary data.</text>
</comment>
<evidence type="ECO:0000256" key="1">
    <source>
        <dbReference type="SAM" id="Phobius"/>
    </source>
</evidence>
<keyword evidence="4" id="KW-1185">Reference proteome</keyword>
<feature type="domain" description="Acyltransferase 3" evidence="2">
    <location>
        <begin position="10"/>
        <end position="396"/>
    </location>
</feature>
<proteinExistence type="predicted"/>
<feature type="transmembrane region" description="Helical" evidence="1">
    <location>
        <begin position="256"/>
        <end position="276"/>
    </location>
</feature>
<feature type="transmembrane region" description="Helical" evidence="1">
    <location>
        <begin position="183"/>
        <end position="201"/>
    </location>
</feature>
<feature type="transmembrane region" description="Helical" evidence="1">
    <location>
        <begin position="59"/>
        <end position="85"/>
    </location>
</feature>
<dbReference type="STRING" id="1450535.A0A317XG56"/>
<feature type="transmembrane region" description="Helical" evidence="1">
    <location>
        <begin position="336"/>
        <end position="357"/>
    </location>
</feature>
<protein>
    <recommendedName>
        <fullName evidence="2">Acyltransferase 3 domain-containing protein</fullName>
    </recommendedName>
</protein>
<keyword evidence="1" id="KW-0472">Membrane</keyword>
<feature type="transmembrane region" description="Helical" evidence="1">
    <location>
        <begin position="106"/>
        <end position="128"/>
    </location>
</feature>
<dbReference type="EMBL" id="MSFK01000001">
    <property type="protein sequence ID" value="PWY96188.1"/>
    <property type="molecule type" value="Genomic_DNA"/>
</dbReference>
<evidence type="ECO:0000313" key="4">
    <source>
        <dbReference type="Proteomes" id="UP000246702"/>
    </source>
</evidence>
<accession>A0A317XG56</accession>
<dbReference type="Proteomes" id="UP000246702">
    <property type="component" value="Unassembled WGS sequence"/>
</dbReference>
<dbReference type="InterPro" id="IPR050879">
    <property type="entry name" value="Acyltransferase_3"/>
</dbReference>
<evidence type="ECO:0000259" key="2">
    <source>
        <dbReference type="Pfam" id="PF01757"/>
    </source>
</evidence>